<accession>A0A6D2KIA5</accession>
<feature type="domain" description="Disease resistance N-terminal" evidence="4">
    <location>
        <begin position="6"/>
        <end position="90"/>
    </location>
</feature>
<dbReference type="Pfam" id="PF18052">
    <property type="entry name" value="Rx_N"/>
    <property type="match status" value="1"/>
</dbReference>
<evidence type="ECO:0000256" key="2">
    <source>
        <dbReference type="ARBA" id="ARBA00022741"/>
    </source>
</evidence>
<dbReference type="PANTHER" id="PTHR19338">
    <property type="entry name" value="TRANSLOCASE OF INNER MITOCHONDRIAL MEMBRANE 13 HOMOLOG"/>
    <property type="match status" value="1"/>
</dbReference>
<gene>
    <name evidence="5" type="ORF">MERR_LOCUS34680</name>
</gene>
<sequence>MAETLLSFGVEKLWDLLVRESDRFHGVEEQFEELKSDLNMLRCFWEDADAKKHKSAMVRNTVKEVKEIVYDAEDIIQTFLLKEELGKTSGIKNSVKRFSTVILKRTGLAFNMKAISKRISKVIRDMQSLGIQQVIGNDGYTQSLQERQREMRKTFSNDNETVIVGLEENVKILVDYLVEEDSSSQVVSITGMGGIVYEVVCMGDDLAEA</sequence>
<dbReference type="InterPro" id="IPR041118">
    <property type="entry name" value="Rx_N"/>
</dbReference>
<reference evidence="5" key="1">
    <citation type="submission" date="2020-01" db="EMBL/GenBank/DDBJ databases">
        <authorList>
            <person name="Mishra B."/>
        </authorList>
    </citation>
    <scope>NUCLEOTIDE SEQUENCE [LARGE SCALE GENOMIC DNA]</scope>
</reference>
<keyword evidence="3" id="KW-0611">Plant defense</keyword>
<dbReference type="OrthoDB" id="1111037at2759"/>
<dbReference type="InterPro" id="IPR038005">
    <property type="entry name" value="RX-like_CC"/>
</dbReference>
<dbReference type="EMBL" id="CACVBM020001373">
    <property type="protein sequence ID" value="CAA7047445.1"/>
    <property type="molecule type" value="Genomic_DNA"/>
</dbReference>
<keyword evidence="6" id="KW-1185">Reference proteome</keyword>
<dbReference type="Gene3D" id="1.20.5.4130">
    <property type="match status" value="1"/>
</dbReference>
<comment type="caution">
    <text evidence="5">The sequence shown here is derived from an EMBL/GenBank/DDBJ whole genome shotgun (WGS) entry which is preliminary data.</text>
</comment>
<keyword evidence="2" id="KW-0547">Nucleotide-binding</keyword>
<evidence type="ECO:0000313" key="5">
    <source>
        <dbReference type="EMBL" id="CAA7047445.1"/>
    </source>
</evidence>
<evidence type="ECO:0000256" key="1">
    <source>
        <dbReference type="ARBA" id="ARBA00022737"/>
    </source>
</evidence>
<keyword evidence="1" id="KW-0677">Repeat</keyword>
<evidence type="ECO:0000313" key="6">
    <source>
        <dbReference type="Proteomes" id="UP000467841"/>
    </source>
</evidence>
<dbReference type="CDD" id="cd14798">
    <property type="entry name" value="RX-CC_like"/>
    <property type="match status" value="1"/>
</dbReference>
<name>A0A6D2KIA5_9BRAS</name>
<dbReference type="AlphaFoldDB" id="A0A6D2KIA5"/>
<proteinExistence type="predicted"/>
<evidence type="ECO:0000256" key="3">
    <source>
        <dbReference type="ARBA" id="ARBA00022821"/>
    </source>
</evidence>
<dbReference type="Proteomes" id="UP000467841">
    <property type="component" value="Unassembled WGS sequence"/>
</dbReference>
<protein>
    <recommendedName>
        <fullName evidence="4">Disease resistance N-terminal domain-containing protein</fullName>
    </recommendedName>
</protein>
<dbReference type="PANTHER" id="PTHR19338:SF66">
    <property type="entry name" value="NB-ARC DOMAIN-CONTAINING PROTEIN"/>
    <property type="match status" value="1"/>
</dbReference>
<evidence type="ECO:0000259" key="4">
    <source>
        <dbReference type="Pfam" id="PF18052"/>
    </source>
</evidence>
<organism evidence="5 6">
    <name type="scientific">Microthlaspi erraticum</name>
    <dbReference type="NCBI Taxonomy" id="1685480"/>
    <lineage>
        <taxon>Eukaryota</taxon>
        <taxon>Viridiplantae</taxon>
        <taxon>Streptophyta</taxon>
        <taxon>Embryophyta</taxon>
        <taxon>Tracheophyta</taxon>
        <taxon>Spermatophyta</taxon>
        <taxon>Magnoliopsida</taxon>
        <taxon>eudicotyledons</taxon>
        <taxon>Gunneridae</taxon>
        <taxon>Pentapetalae</taxon>
        <taxon>rosids</taxon>
        <taxon>malvids</taxon>
        <taxon>Brassicales</taxon>
        <taxon>Brassicaceae</taxon>
        <taxon>Coluteocarpeae</taxon>
        <taxon>Microthlaspi</taxon>
    </lineage>
</organism>
<dbReference type="GO" id="GO:0000166">
    <property type="term" value="F:nucleotide binding"/>
    <property type="evidence" value="ECO:0007669"/>
    <property type="project" value="UniProtKB-KW"/>
</dbReference>
<dbReference type="GO" id="GO:0006952">
    <property type="term" value="P:defense response"/>
    <property type="evidence" value="ECO:0007669"/>
    <property type="project" value="UniProtKB-KW"/>
</dbReference>